<keyword evidence="15" id="KW-1185">Reference proteome</keyword>
<evidence type="ECO:0000313" key="14">
    <source>
        <dbReference type="EMBL" id="MCV3274271.1"/>
    </source>
</evidence>
<feature type="transmembrane region" description="Helical" evidence="12">
    <location>
        <begin position="156"/>
        <end position="179"/>
    </location>
</feature>
<dbReference type="PROSITE" id="PS51201">
    <property type="entry name" value="RCK_N"/>
    <property type="match status" value="1"/>
</dbReference>
<evidence type="ECO:0000256" key="4">
    <source>
        <dbReference type="ARBA" id="ARBA00022449"/>
    </source>
</evidence>
<comment type="similarity">
    <text evidence="2">Belongs to the monovalent cation:proton antiporter 2 (CPA2) transporter (TC 2.A.37) family.</text>
</comment>
<feature type="transmembrane region" description="Helical" evidence="12">
    <location>
        <begin position="124"/>
        <end position="144"/>
    </location>
</feature>
<dbReference type="InterPro" id="IPR036291">
    <property type="entry name" value="NAD(P)-bd_dom_sf"/>
</dbReference>
<keyword evidence="4" id="KW-0050">Antiport</keyword>
<evidence type="ECO:0000256" key="3">
    <source>
        <dbReference type="ARBA" id="ARBA00022448"/>
    </source>
</evidence>
<name>A0ABT3BL31_9RHOB</name>
<feature type="transmembrane region" description="Helical" evidence="12">
    <location>
        <begin position="96"/>
        <end position="118"/>
    </location>
</feature>
<proteinExistence type="inferred from homology"/>
<feature type="transmembrane region" description="Helical" evidence="12">
    <location>
        <begin position="303"/>
        <end position="324"/>
    </location>
</feature>
<evidence type="ECO:0000259" key="13">
    <source>
        <dbReference type="PROSITE" id="PS51201"/>
    </source>
</evidence>
<evidence type="ECO:0000256" key="2">
    <source>
        <dbReference type="ARBA" id="ARBA00005551"/>
    </source>
</evidence>
<dbReference type="Pfam" id="PF02254">
    <property type="entry name" value="TrkA_N"/>
    <property type="match status" value="1"/>
</dbReference>
<keyword evidence="7 12" id="KW-0812">Transmembrane</keyword>
<dbReference type="SUPFAM" id="SSF51735">
    <property type="entry name" value="NAD(P)-binding Rossmann-fold domains"/>
    <property type="match status" value="1"/>
</dbReference>
<evidence type="ECO:0000256" key="12">
    <source>
        <dbReference type="SAM" id="Phobius"/>
    </source>
</evidence>
<keyword evidence="9 12" id="KW-1133">Transmembrane helix</keyword>
<evidence type="ECO:0000256" key="1">
    <source>
        <dbReference type="ARBA" id="ARBA00004141"/>
    </source>
</evidence>
<feature type="transmembrane region" description="Helical" evidence="12">
    <location>
        <begin position="6"/>
        <end position="28"/>
    </location>
</feature>
<evidence type="ECO:0000256" key="5">
    <source>
        <dbReference type="ARBA" id="ARBA00022475"/>
    </source>
</evidence>
<keyword evidence="5" id="KW-1003">Cell membrane</keyword>
<evidence type="ECO:0000256" key="7">
    <source>
        <dbReference type="ARBA" id="ARBA00022692"/>
    </source>
</evidence>
<dbReference type="Gene3D" id="3.40.50.720">
    <property type="entry name" value="NAD(P)-binding Rossmann-like Domain"/>
    <property type="match status" value="1"/>
</dbReference>
<dbReference type="PRINTS" id="PR00335">
    <property type="entry name" value="KUPTAKETRKA"/>
</dbReference>
<dbReference type="InterPro" id="IPR006036">
    <property type="entry name" value="K_uptake_TrkA"/>
</dbReference>
<feature type="transmembrane region" description="Helical" evidence="12">
    <location>
        <begin position="279"/>
        <end position="297"/>
    </location>
</feature>
<feature type="transmembrane region" description="Helical" evidence="12">
    <location>
        <begin position="191"/>
        <end position="213"/>
    </location>
</feature>
<organism evidence="14 15">
    <name type="scientific">Roseobacter sinensis</name>
    <dbReference type="NCBI Taxonomy" id="2931391"/>
    <lineage>
        <taxon>Bacteria</taxon>
        <taxon>Pseudomonadati</taxon>
        <taxon>Pseudomonadota</taxon>
        <taxon>Alphaproteobacteria</taxon>
        <taxon>Rhodobacterales</taxon>
        <taxon>Roseobacteraceae</taxon>
        <taxon>Roseobacter</taxon>
    </lineage>
</organism>
<gene>
    <name evidence="14" type="ORF">MUB52_22800</name>
</gene>
<feature type="transmembrane region" description="Helical" evidence="12">
    <location>
        <begin position="35"/>
        <end position="59"/>
    </location>
</feature>
<dbReference type="NCBIfam" id="TIGR00932">
    <property type="entry name" value="2a37"/>
    <property type="match status" value="1"/>
</dbReference>
<feature type="transmembrane region" description="Helical" evidence="12">
    <location>
        <begin position="65"/>
        <end position="84"/>
    </location>
</feature>
<dbReference type="EMBL" id="JALIEB010000035">
    <property type="protein sequence ID" value="MCV3274271.1"/>
    <property type="molecule type" value="Genomic_DNA"/>
</dbReference>
<keyword evidence="10" id="KW-0406">Ion transport</keyword>
<evidence type="ECO:0000313" key="15">
    <source>
        <dbReference type="Proteomes" id="UP001208690"/>
    </source>
</evidence>
<protein>
    <submittedName>
        <fullName evidence="14">Monovalent cation:proton antiporter-2 (CPA2) family protein</fullName>
    </submittedName>
</protein>
<dbReference type="RefSeq" id="WP_263846476.1">
    <property type="nucleotide sequence ID" value="NZ_JALIEB010000035.1"/>
</dbReference>
<evidence type="ECO:0000256" key="8">
    <source>
        <dbReference type="ARBA" id="ARBA00022958"/>
    </source>
</evidence>
<dbReference type="InterPro" id="IPR004771">
    <property type="entry name" value="K/H_exchanger"/>
</dbReference>
<keyword evidence="11 12" id="KW-0472">Membrane</keyword>
<comment type="subcellular location">
    <subcellularLocation>
        <location evidence="1">Membrane</location>
        <topology evidence="1">Multi-pass membrane protein</topology>
    </subcellularLocation>
</comment>
<evidence type="ECO:0000256" key="10">
    <source>
        <dbReference type="ARBA" id="ARBA00023065"/>
    </source>
</evidence>
<dbReference type="Gene3D" id="1.20.1530.20">
    <property type="match status" value="1"/>
</dbReference>
<dbReference type="PANTHER" id="PTHR46157:SF8">
    <property type="entry name" value="GLUTATHIONE-REGULATED POTASSIUM-EFFLUX SYSTEM PROTEIN"/>
    <property type="match status" value="1"/>
</dbReference>
<sequence>MRVEDFGFSALELQFLEALCLIILACLFVPMSKRLGVGIIVGYLAAGIAAGLLLTSGLSDHPEELLHFAEFGIVLFLFIIGLEFRPARLWEMRSTIFGRGTVQVLVCGAFLAAPPYFLGLDWRASMVIGLGLALSSTALVLQSLDEKGERNSEYGGTAISILLFEDLAIVPLLLLVTLLSATGDATTWSQGLQAVGLGLLAIGILIAVGRYALDPMFRVLARAELPEIMTASALGLVIASALLMDAVGLSYAMGAFIAGVMLAESAFRHEVEADIEPFRGLFLGLFFLAVGLTIDLATLRENWVLILIAVPVCVGLKGLAIYLVSRLFRSKHEDAARLAFTLSQHGEFGFVLFAAAASGQLIDIQTASILISIVSLSMAISTLVDRFGNVIIGGTPHTEPQEDFGDVEGQVLIVGFGRVGQLVAQPLLAEGISVTLLDNDPDRIREAGKFGCRVHFGDGTRRDVLRAAGAADARMIVVCTDAHMVTDKVVALAQREFDQARLVVRAWDRVHALRLKQANVDAVVRETAASAHLIAQQAFRALGRSEAEAFDIVKRSEEQDEVLLKAQESMVHEAADAPEVLETIAPTPSKIRTALK</sequence>
<dbReference type="InterPro" id="IPR038770">
    <property type="entry name" value="Na+/solute_symporter_sf"/>
</dbReference>
<dbReference type="Pfam" id="PF00999">
    <property type="entry name" value="Na_H_Exchanger"/>
    <property type="match status" value="1"/>
</dbReference>
<feature type="domain" description="RCK N-terminal" evidence="13">
    <location>
        <begin position="408"/>
        <end position="524"/>
    </location>
</feature>
<dbReference type="InterPro" id="IPR003148">
    <property type="entry name" value="RCK_N"/>
</dbReference>
<dbReference type="Proteomes" id="UP001208690">
    <property type="component" value="Unassembled WGS sequence"/>
</dbReference>
<dbReference type="InterPro" id="IPR006153">
    <property type="entry name" value="Cation/H_exchanger_TM"/>
</dbReference>
<evidence type="ECO:0000256" key="11">
    <source>
        <dbReference type="ARBA" id="ARBA00023136"/>
    </source>
</evidence>
<evidence type="ECO:0000256" key="6">
    <source>
        <dbReference type="ARBA" id="ARBA00022538"/>
    </source>
</evidence>
<keyword evidence="6" id="KW-0633">Potassium transport</keyword>
<dbReference type="PANTHER" id="PTHR46157">
    <property type="entry name" value="K(+) EFFLUX ANTIPORTER 3, CHLOROPLASTIC"/>
    <property type="match status" value="1"/>
</dbReference>
<keyword evidence="3" id="KW-0813">Transport</keyword>
<keyword evidence="8" id="KW-0630">Potassium</keyword>
<comment type="caution">
    <text evidence="14">The sequence shown here is derived from an EMBL/GenBank/DDBJ whole genome shotgun (WGS) entry which is preliminary data.</text>
</comment>
<reference evidence="14 15" key="1">
    <citation type="submission" date="2022-04" db="EMBL/GenBank/DDBJ databases">
        <title>Roseobacter sp. WL0113 is a bacterium isolated from neritic sediment.</title>
        <authorList>
            <person name="Wang L."/>
            <person name="He W."/>
            <person name="Zhang D.-F."/>
        </authorList>
    </citation>
    <scope>NUCLEOTIDE SEQUENCE [LARGE SCALE GENOMIC DNA]</scope>
    <source>
        <strain evidence="14 15">WL0113</strain>
    </source>
</reference>
<accession>A0ABT3BL31</accession>
<evidence type="ECO:0000256" key="9">
    <source>
        <dbReference type="ARBA" id="ARBA00022989"/>
    </source>
</evidence>